<dbReference type="InterPro" id="IPR010559">
    <property type="entry name" value="Sig_transdc_His_kin_internal"/>
</dbReference>
<feature type="transmembrane region" description="Helical" evidence="1">
    <location>
        <begin position="129"/>
        <end position="148"/>
    </location>
</feature>
<feature type="transmembrane region" description="Helical" evidence="1">
    <location>
        <begin position="20"/>
        <end position="40"/>
    </location>
</feature>
<keyword evidence="3" id="KW-0418">Kinase</keyword>
<keyword evidence="1" id="KW-0812">Transmembrane</keyword>
<evidence type="ECO:0000256" key="1">
    <source>
        <dbReference type="SAM" id="Phobius"/>
    </source>
</evidence>
<keyword evidence="4" id="KW-1185">Reference proteome</keyword>
<gene>
    <name evidence="3" type="ORF">SAMN05421788_105332</name>
</gene>
<evidence type="ECO:0000313" key="3">
    <source>
        <dbReference type="EMBL" id="SIT22606.1"/>
    </source>
</evidence>
<keyword evidence="3" id="KW-0808">Transferase</keyword>
<reference evidence="4" key="1">
    <citation type="submission" date="2017-01" db="EMBL/GenBank/DDBJ databases">
        <authorList>
            <person name="Varghese N."/>
            <person name="Submissions S."/>
        </authorList>
    </citation>
    <scope>NUCLEOTIDE SEQUENCE [LARGE SCALE GENOMIC DNA]</scope>
    <source>
        <strain evidence="4">DSM 21054</strain>
    </source>
</reference>
<dbReference type="OrthoDB" id="9792992at2"/>
<dbReference type="SUPFAM" id="SSF55874">
    <property type="entry name" value="ATPase domain of HSP90 chaperone/DNA topoisomerase II/histidine kinase"/>
    <property type="match status" value="1"/>
</dbReference>
<dbReference type="InterPro" id="IPR050640">
    <property type="entry name" value="Bact_2-comp_sensor_kinase"/>
</dbReference>
<dbReference type="EMBL" id="FTOR01000005">
    <property type="protein sequence ID" value="SIT22606.1"/>
    <property type="molecule type" value="Genomic_DNA"/>
</dbReference>
<organism evidence="3 4">
    <name type="scientific">Filimonas lacunae</name>
    <dbReference type="NCBI Taxonomy" id="477680"/>
    <lineage>
        <taxon>Bacteria</taxon>
        <taxon>Pseudomonadati</taxon>
        <taxon>Bacteroidota</taxon>
        <taxon>Chitinophagia</taxon>
        <taxon>Chitinophagales</taxon>
        <taxon>Chitinophagaceae</taxon>
        <taxon>Filimonas</taxon>
    </lineage>
</organism>
<evidence type="ECO:0000259" key="2">
    <source>
        <dbReference type="Pfam" id="PF06580"/>
    </source>
</evidence>
<feature type="transmembrane region" description="Helical" evidence="1">
    <location>
        <begin position="85"/>
        <end position="108"/>
    </location>
</feature>
<evidence type="ECO:0000313" key="4">
    <source>
        <dbReference type="Proteomes" id="UP000186917"/>
    </source>
</evidence>
<dbReference type="GO" id="GO:0016020">
    <property type="term" value="C:membrane"/>
    <property type="evidence" value="ECO:0007669"/>
    <property type="project" value="InterPro"/>
</dbReference>
<dbReference type="Pfam" id="PF06580">
    <property type="entry name" value="His_kinase"/>
    <property type="match status" value="1"/>
</dbReference>
<sequence length="362" mass="41663">MAFNINTLVLARKNLAAQLALNIAAWAIFFMLPFVFLYYNPKSTPSPLSSPRFVNSLITSNIILIIFYYLNRWWLIPNLLAKKKTLIYIVSVALYLIVYLAILYLIFIKAPETQKYIHDQLAKNPKFKLNYRFIWPGPVTLFMLTFVVSSSSKVIEQWFQAEENRLEVTRQQLQTELSLLKSQVNPHFLFNTLNSIYSLSVTNSDKTPDAVMKLSRIMRYTLEESQNDEVPLQDEIDFARSYIDLQKLRLTDKVHINFATAGEVENVIVAPLLFIPFIENAFKYGISTHHPSAIDINLQVDNNQVTFTCVNDIVPVSHKHEGTGTGIVNTQRRLDMLYPGKHTLTIESNPQQYKVLLVIKVK</sequence>
<dbReference type="Gene3D" id="3.30.565.10">
    <property type="entry name" value="Histidine kinase-like ATPase, C-terminal domain"/>
    <property type="match status" value="1"/>
</dbReference>
<dbReference type="Proteomes" id="UP000186917">
    <property type="component" value="Unassembled WGS sequence"/>
</dbReference>
<dbReference type="GO" id="GO:0000155">
    <property type="term" value="F:phosphorelay sensor kinase activity"/>
    <property type="evidence" value="ECO:0007669"/>
    <property type="project" value="InterPro"/>
</dbReference>
<dbReference type="PANTHER" id="PTHR34220">
    <property type="entry name" value="SENSOR HISTIDINE KINASE YPDA"/>
    <property type="match status" value="1"/>
</dbReference>
<dbReference type="PANTHER" id="PTHR34220:SF7">
    <property type="entry name" value="SENSOR HISTIDINE KINASE YPDA"/>
    <property type="match status" value="1"/>
</dbReference>
<dbReference type="AlphaFoldDB" id="A0A1N7QIJ5"/>
<keyword evidence="1" id="KW-1133">Transmembrane helix</keyword>
<feature type="domain" description="Signal transduction histidine kinase internal region" evidence="2">
    <location>
        <begin position="176"/>
        <end position="253"/>
    </location>
</feature>
<accession>A0A1N7QIJ5</accession>
<proteinExistence type="predicted"/>
<dbReference type="InterPro" id="IPR036890">
    <property type="entry name" value="HATPase_C_sf"/>
</dbReference>
<feature type="transmembrane region" description="Helical" evidence="1">
    <location>
        <begin position="52"/>
        <end position="70"/>
    </location>
</feature>
<name>A0A1N7QIJ5_9BACT</name>
<protein>
    <submittedName>
        <fullName evidence="3">Histidine kinase</fullName>
    </submittedName>
</protein>
<dbReference type="STRING" id="477680.SAMN05421788_105332"/>
<keyword evidence="1" id="KW-0472">Membrane</keyword>